<evidence type="ECO:0000259" key="12">
    <source>
        <dbReference type="PROSITE" id="PS51462"/>
    </source>
</evidence>
<dbReference type="GeneID" id="108875421"/>
<evidence type="ECO:0000256" key="10">
    <source>
        <dbReference type="ARBA" id="ARBA00022884"/>
    </source>
</evidence>
<comment type="similarity">
    <text evidence="4">Belongs to the Nudix hydrolase family. DIPP subfamily.</text>
</comment>
<evidence type="ECO:0000256" key="8">
    <source>
        <dbReference type="ARBA" id="ARBA00022801"/>
    </source>
</evidence>
<dbReference type="Gene3D" id="3.90.79.10">
    <property type="entry name" value="Nucleoside Triphosphate Pyrophosphohydrolase"/>
    <property type="match status" value="1"/>
</dbReference>
<evidence type="ECO:0000313" key="14">
    <source>
        <dbReference type="Proteomes" id="UP000314980"/>
    </source>
</evidence>
<dbReference type="PROSITE" id="PS00893">
    <property type="entry name" value="NUDIX_BOX"/>
    <property type="match status" value="1"/>
</dbReference>
<dbReference type="GO" id="GO:1901911">
    <property type="term" value="P:adenosine 5'-(hexahydrogen pentaphosphate) catabolic process"/>
    <property type="evidence" value="ECO:0007669"/>
    <property type="project" value="TreeGrafter"/>
</dbReference>
<evidence type="ECO:0000256" key="9">
    <source>
        <dbReference type="ARBA" id="ARBA00022842"/>
    </source>
</evidence>
<dbReference type="GO" id="GO:0003723">
    <property type="term" value="F:RNA binding"/>
    <property type="evidence" value="ECO:0007669"/>
    <property type="project" value="UniProtKB-KW"/>
</dbReference>
<evidence type="ECO:0000256" key="4">
    <source>
        <dbReference type="ARBA" id="ARBA00008266"/>
    </source>
</evidence>
<evidence type="ECO:0000256" key="1">
    <source>
        <dbReference type="ARBA" id="ARBA00001936"/>
    </source>
</evidence>
<dbReference type="GO" id="GO:0005737">
    <property type="term" value="C:cytoplasm"/>
    <property type="evidence" value="ECO:0007669"/>
    <property type="project" value="UniProtKB-SubCell"/>
</dbReference>
<evidence type="ECO:0000256" key="6">
    <source>
        <dbReference type="ARBA" id="ARBA00022490"/>
    </source>
</evidence>
<keyword evidence="7" id="KW-0479">Metal-binding</keyword>
<comment type="subcellular location">
    <subcellularLocation>
        <location evidence="3">Cytoplasm</location>
    </subcellularLocation>
</comment>
<dbReference type="RefSeq" id="XP_018519872.1">
    <property type="nucleotide sequence ID" value="XM_018664356.2"/>
</dbReference>
<name>A0A4W6E7N5_LATCA</name>
<dbReference type="Pfam" id="PF00293">
    <property type="entry name" value="NUDIX"/>
    <property type="match status" value="1"/>
</dbReference>
<dbReference type="CTD" id="378990"/>
<dbReference type="InterPro" id="IPR015797">
    <property type="entry name" value="NUDIX_hydrolase-like_dom_sf"/>
</dbReference>
<dbReference type="Proteomes" id="UP000694890">
    <property type="component" value="Linkage group LG10"/>
</dbReference>
<dbReference type="GO" id="GO:0046872">
    <property type="term" value="F:metal ion binding"/>
    <property type="evidence" value="ECO:0007669"/>
    <property type="project" value="UniProtKB-KW"/>
</dbReference>
<dbReference type="CDD" id="cd04666">
    <property type="entry name" value="NUDIX_DIPP2_like_Nudt4"/>
    <property type="match status" value="1"/>
</dbReference>
<dbReference type="GO" id="GO:0071543">
    <property type="term" value="P:diphosphoinositol polyphosphate metabolic process"/>
    <property type="evidence" value="ECO:0007669"/>
    <property type="project" value="TreeGrafter"/>
</dbReference>
<evidence type="ECO:0000256" key="5">
    <source>
        <dbReference type="ARBA" id="ARBA00012527"/>
    </source>
</evidence>
<dbReference type="PANTHER" id="PTHR12629">
    <property type="entry name" value="DIPHOSPHOINOSITOL POLYPHOSPHATE PHOSPHOHYDROLASE"/>
    <property type="match status" value="1"/>
</dbReference>
<dbReference type="GO" id="GO:0005634">
    <property type="term" value="C:nucleus"/>
    <property type="evidence" value="ECO:0007669"/>
    <property type="project" value="TreeGrafter"/>
</dbReference>
<dbReference type="GO" id="GO:1901909">
    <property type="term" value="P:diadenosine hexaphosphate catabolic process"/>
    <property type="evidence" value="ECO:0007669"/>
    <property type="project" value="TreeGrafter"/>
</dbReference>
<dbReference type="GO" id="GO:0008486">
    <property type="term" value="F:diphosphoinositol-polyphosphate diphosphatase activity"/>
    <property type="evidence" value="ECO:0007669"/>
    <property type="project" value="UniProtKB-EC"/>
</dbReference>
<dbReference type="GO" id="GO:0000298">
    <property type="term" value="F:endopolyphosphatase activity"/>
    <property type="evidence" value="ECO:0007669"/>
    <property type="project" value="TreeGrafter"/>
</dbReference>
<reference evidence="13" key="3">
    <citation type="submission" date="2025-05" db="UniProtKB">
        <authorList>
            <consortium name="Ensembl"/>
        </authorList>
    </citation>
    <scope>IDENTIFICATION</scope>
</reference>
<keyword evidence="10" id="KW-0694">RNA-binding</keyword>
<reference evidence="14" key="1">
    <citation type="submission" date="2015-09" db="EMBL/GenBank/DDBJ databases">
        <authorList>
            <person name="Sai Rama Sridatta P."/>
        </authorList>
    </citation>
    <scope>NUCLEOTIDE SEQUENCE [LARGE SCALE GENOMIC DNA]</scope>
</reference>
<reference evidence="15" key="2">
    <citation type="submission" date="2025-04" db="UniProtKB">
        <authorList>
            <consortium name="RefSeq"/>
        </authorList>
    </citation>
    <scope>IDENTIFICATION</scope>
    <source>
        <tissue evidence="15">Brain</tissue>
    </source>
</reference>
<dbReference type="AlphaFoldDB" id="A0A4W6E7N5"/>
<dbReference type="InterPro" id="IPR000086">
    <property type="entry name" value="NUDIX_hydrolase_dom"/>
</dbReference>
<dbReference type="InterPro" id="IPR047198">
    <property type="entry name" value="DDP-like_NUDIX"/>
</dbReference>
<evidence type="ECO:0000256" key="7">
    <source>
        <dbReference type="ARBA" id="ARBA00022723"/>
    </source>
</evidence>
<dbReference type="GO" id="GO:0034432">
    <property type="term" value="F:bis(5'-adenosyl)-pentaphosphatase activity"/>
    <property type="evidence" value="ECO:0007669"/>
    <property type="project" value="TreeGrafter"/>
</dbReference>
<dbReference type="FunFam" id="3.90.79.10:FF:000002">
    <property type="entry name" value="diphosphoinositol polyphosphate phosphohydrolase 1"/>
    <property type="match status" value="1"/>
</dbReference>
<dbReference type="InterPro" id="IPR020084">
    <property type="entry name" value="NUDIX_hydrolase_CS"/>
</dbReference>
<dbReference type="GeneTree" id="ENSGT00940000155210"/>
<evidence type="ECO:0000313" key="13">
    <source>
        <dbReference type="Ensembl" id="ENSLCAP00010034603.1"/>
    </source>
</evidence>
<comment type="cofactor">
    <cofactor evidence="2">
        <name>Mg(2+)</name>
        <dbReference type="ChEBI" id="CHEBI:18420"/>
    </cofactor>
</comment>
<gene>
    <name evidence="13 15" type="primary">nudt4a</name>
</gene>
<dbReference type="KEGG" id="lcf:108875421"/>
<evidence type="ECO:0000256" key="11">
    <source>
        <dbReference type="ARBA" id="ARBA00033994"/>
    </source>
</evidence>
<evidence type="ECO:0000313" key="15">
    <source>
        <dbReference type="RefSeq" id="XP_018519872.1"/>
    </source>
</evidence>
<evidence type="ECO:0000256" key="2">
    <source>
        <dbReference type="ARBA" id="ARBA00001946"/>
    </source>
</evidence>
<protein>
    <recommendedName>
        <fullName evidence="5">diphosphoinositol-polyphosphate diphosphatase</fullName>
        <ecNumber evidence="5">3.6.1.52</ecNumber>
    </recommendedName>
</protein>
<proteinExistence type="inferred from homology"/>
<accession>A0A4W6E7N5</accession>
<organism evidence="13 14">
    <name type="scientific">Lates calcarifer</name>
    <name type="common">Barramundi</name>
    <name type="synonym">Holocentrus calcarifer</name>
    <dbReference type="NCBI Taxonomy" id="8187"/>
    <lineage>
        <taxon>Eukaryota</taxon>
        <taxon>Metazoa</taxon>
        <taxon>Chordata</taxon>
        <taxon>Craniata</taxon>
        <taxon>Vertebrata</taxon>
        <taxon>Euteleostomi</taxon>
        <taxon>Actinopterygii</taxon>
        <taxon>Neopterygii</taxon>
        <taxon>Teleostei</taxon>
        <taxon>Neoteleostei</taxon>
        <taxon>Acanthomorphata</taxon>
        <taxon>Carangaria</taxon>
        <taxon>Carangaria incertae sedis</taxon>
        <taxon>Centropomidae</taxon>
        <taxon>Lates</taxon>
    </lineage>
</organism>
<feature type="domain" description="Nudix hydrolase" evidence="12">
    <location>
        <begin position="17"/>
        <end position="143"/>
    </location>
</feature>
<sequence length="189" mass="21406">MMKFKPNQTRTYDGEGFKRRAACLCFKNEKEDEVLLVSSSRHPDQWIVPGGGMEPEEEPCGAAVREVFEEAGVKGKLGRLLGIFEHNQDRKHRTYVYILIVTETLDDWEDSVNIGRKRKWFKVDEAIKVLQSHKPVHAEYLRRLTNTCNPTCGPVCNPTNGNSPSSQVTDNNAPHYVVCSTQGSDLVNR</sequence>
<dbReference type="GO" id="GO:0034431">
    <property type="term" value="F:bis(5'-adenosyl)-hexaphosphatase activity"/>
    <property type="evidence" value="ECO:0007669"/>
    <property type="project" value="TreeGrafter"/>
</dbReference>
<comment type="cofactor">
    <cofactor evidence="1">
        <name>Mn(2+)</name>
        <dbReference type="ChEBI" id="CHEBI:29035"/>
    </cofactor>
</comment>
<dbReference type="InParanoid" id="A0A4W6E7N5"/>
<dbReference type="STRING" id="8187.ENSLCAP00010034603"/>
<dbReference type="GO" id="GO:1901907">
    <property type="term" value="P:diadenosine pentaphosphate catabolic process"/>
    <property type="evidence" value="ECO:0007669"/>
    <property type="project" value="TreeGrafter"/>
</dbReference>
<comment type="catalytic activity">
    <reaction evidence="11">
        <text>diphospho-myo-inositol polyphosphate + H2O = myo-inositol polyphosphate + phosphate.</text>
        <dbReference type="EC" id="3.6.1.52"/>
    </reaction>
</comment>
<dbReference type="PROSITE" id="PS51462">
    <property type="entry name" value="NUDIX"/>
    <property type="match status" value="1"/>
</dbReference>
<keyword evidence="14" id="KW-1185">Reference proteome</keyword>
<dbReference type="PANTHER" id="PTHR12629:SF6">
    <property type="entry name" value="DIPHOSPHOINOSITOL POLYPHOSPHATE PHOSPHOHYDROLASE 2-RELATED"/>
    <property type="match status" value="1"/>
</dbReference>
<dbReference type="EC" id="3.6.1.52" evidence="5"/>
<keyword evidence="8" id="KW-0378">Hydrolase</keyword>
<dbReference type="Proteomes" id="UP000314980">
    <property type="component" value="Unassembled WGS sequence"/>
</dbReference>
<dbReference type="SUPFAM" id="SSF55811">
    <property type="entry name" value="Nudix"/>
    <property type="match status" value="1"/>
</dbReference>
<dbReference type="Ensembl" id="ENSLCAT00010035416.1">
    <property type="protein sequence ID" value="ENSLCAP00010034603.1"/>
    <property type="gene ID" value="ENSLCAG00010016253.1"/>
</dbReference>
<keyword evidence="9" id="KW-0460">Magnesium</keyword>
<keyword evidence="6" id="KW-0963">Cytoplasm</keyword>
<dbReference type="OrthoDB" id="2011998at2759"/>
<evidence type="ECO:0000256" key="3">
    <source>
        <dbReference type="ARBA" id="ARBA00004496"/>
    </source>
</evidence>